<evidence type="ECO:0000313" key="9">
    <source>
        <dbReference type="EMBL" id="CDI03841.1"/>
    </source>
</evidence>
<keyword evidence="10" id="KW-1185">Reference proteome</keyword>
<dbReference type="Proteomes" id="UP000035760">
    <property type="component" value="Unassembled WGS sequence"/>
</dbReference>
<dbReference type="PANTHER" id="PTHR33653:SF1">
    <property type="entry name" value="RIBONUCLEASE VAPC2"/>
    <property type="match status" value="1"/>
</dbReference>
<keyword evidence="2" id="KW-1277">Toxin-antitoxin system</keyword>
<protein>
    <recommendedName>
        <fullName evidence="8">PIN domain-containing protein</fullName>
    </recommendedName>
</protein>
<dbReference type="InterPro" id="IPR002716">
    <property type="entry name" value="PIN_dom"/>
</dbReference>
<keyword evidence="4" id="KW-0479">Metal-binding</keyword>
<evidence type="ECO:0000256" key="5">
    <source>
        <dbReference type="ARBA" id="ARBA00022801"/>
    </source>
</evidence>
<reference evidence="9" key="2">
    <citation type="submission" date="2014-03" db="EMBL/GenBank/DDBJ databases">
        <title>Candidatus Competibacter-lineage genomes retrieved from metagenomes reveal functional metabolic diversity.</title>
        <authorList>
            <person name="McIlroy S.J."/>
            <person name="Albertsen M."/>
            <person name="Andresen E.K."/>
            <person name="Saunders A.M."/>
            <person name="Kristiansen R."/>
            <person name="Stokholm-Bjerregaard M."/>
            <person name="Nielsen K.L."/>
            <person name="Nielsen P.H."/>
        </authorList>
    </citation>
    <scope>NUCLEOTIDE SEQUENCE</scope>
    <source>
        <strain evidence="9">Run_A_D11</strain>
    </source>
</reference>
<dbReference type="InterPro" id="IPR050556">
    <property type="entry name" value="Type_II_TA_system_RNase"/>
</dbReference>
<dbReference type="GO" id="GO:0016787">
    <property type="term" value="F:hydrolase activity"/>
    <property type="evidence" value="ECO:0007669"/>
    <property type="project" value="UniProtKB-KW"/>
</dbReference>
<evidence type="ECO:0000256" key="3">
    <source>
        <dbReference type="ARBA" id="ARBA00022722"/>
    </source>
</evidence>
<dbReference type="Gene3D" id="3.40.50.1010">
    <property type="entry name" value="5'-nuclease"/>
    <property type="match status" value="1"/>
</dbReference>
<evidence type="ECO:0000256" key="6">
    <source>
        <dbReference type="ARBA" id="ARBA00022842"/>
    </source>
</evidence>
<evidence type="ECO:0000256" key="1">
    <source>
        <dbReference type="ARBA" id="ARBA00001946"/>
    </source>
</evidence>
<accession>W6M7B7</accession>
<dbReference type="RefSeq" id="WP_048675069.1">
    <property type="nucleotide sequence ID" value="NZ_CBTJ020000076.1"/>
</dbReference>
<dbReference type="STRING" id="1400863.BN873_660075"/>
<gene>
    <name evidence="9" type="ORF">BN873_660075</name>
</gene>
<evidence type="ECO:0000256" key="2">
    <source>
        <dbReference type="ARBA" id="ARBA00022649"/>
    </source>
</evidence>
<dbReference type="Pfam" id="PF01850">
    <property type="entry name" value="PIN"/>
    <property type="match status" value="1"/>
</dbReference>
<proteinExistence type="inferred from homology"/>
<comment type="cofactor">
    <cofactor evidence="1">
        <name>Mg(2+)</name>
        <dbReference type="ChEBI" id="CHEBI:18420"/>
    </cofactor>
</comment>
<comment type="caution">
    <text evidence="9">The sequence shown here is derived from an EMBL/GenBank/DDBJ whole genome shotgun (WGS) entry which is preliminary data.</text>
</comment>
<evidence type="ECO:0000313" key="10">
    <source>
        <dbReference type="Proteomes" id="UP000035760"/>
    </source>
</evidence>
<dbReference type="EMBL" id="CBTJ020000076">
    <property type="protein sequence ID" value="CDI03841.1"/>
    <property type="molecule type" value="Genomic_DNA"/>
</dbReference>
<organism evidence="9 10">
    <name type="scientific">Candidatus Competibacter denitrificans Run_A_D11</name>
    <dbReference type="NCBI Taxonomy" id="1400863"/>
    <lineage>
        <taxon>Bacteria</taxon>
        <taxon>Pseudomonadati</taxon>
        <taxon>Pseudomonadota</taxon>
        <taxon>Gammaproteobacteria</taxon>
        <taxon>Candidatus Competibacteraceae</taxon>
        <taxon>Candidatus Competibacter</taxon>
    </lineage>
</organism>
<dbReference type="SUPFAM" id="SSF88723">
    <property type="entry name" value="PIN domain-like"/>
    <property type="match status" value="1"/>
</dbReference>
<name>W6M7B7_9GAMM</name>
<keyword evidence="3" id="KW-0540">Nuclease</keyword>
<comment type="similarity">
    <text evidence="7">Belongs to the PINc/VapC protein family.</text>
</comment>
<evidence type="ECO:0000256" key="4">
    <source>
        <dbReference type="ARBA" id="ARBA00022723"/>
    </source>
</evidence>
<sequence length="135" mass="14729">MTLLVDTSVWSLALRRNGQSDNPTVKYLLSALDGSESVVTTGLVSQELLQGFSGPKAASMIIERFGALPLIQPDRQDHIAAAELRNSCRRAGVQLGTIDALLIQLCSRFELTLLTTDHDFAHAAKHIKFKLWAGV</sequence>
<keyword evidence="5" id="KW-0378">Hydrolase</keyword>
<evidence type="ECO:0000259" key="8">
    <source>
        <dbReference type="Pfam" id="PF01850"/>
    </source>
</evidence>
<feature type="domain" description="PIN" evidence="8">
    <location>
        <begin position="4"/>
        <end position="125"/>
    </location>
</feature>
<dbReference type="GO" id="GO:0046872">
    <property type="term" value="F:metal ion binding"/>
    <property type="evidence" value="ECO:0007669"/>
    <property type="project" value="UniProtKB-KW"/>
</dbReference>
<dbReference type="PANTHER" id="PTHR33653">
    <property type="entry name" value="RIBONUCLEASE VAPC2"/>
    <property type="match status" value="1"/>
</dbReference>
<evidence type="ECO:0000256" key="7">
    <source>
        <dbReference type="ARBA" id="ARBA00038093"/>
    </source>
</evidence>
<dbReference type="AlphaFoldDB" id="W6M7B7"/>
<dbReference type="OrthoDB" id="9811788at2"/>
<dbReference type="GO" id="GO:0004518">
    <property type="term" value="F:nuclease activity"/>
    <property type="evidence" value="ECO:0007669"/>
    <property type="project" value="UniProtKB-KW"/>
</dbReference>
<keyword evidence="6" id="KW-0460">Magnesium</keyword>
<dbReference type="InterPro" id="IPR029060">
    <property type="entry name" value="PIN-like_dom_sf"/>
</dbReference>
<reference evidence="9" key="1">
    <citation type="submission" date="2013-07" db="EMBL/GenBank/DDBJ databases">
        <authorList>
            <person name="McIlroy S."/>
        </authorList>
    </citation>
    <scope>NUCLEOTIDE SEQUENCE [LARGE SCALE GENOMIC DNA]</scope>
    <source>
        <strain evidence="9">Run_A_D11</strain>
    </source>
</reference>